<dbReference type="Pfam" id="PF03741">
    <property type="entry name" value="TerC"/>
    <property type="match status" value="1"/>
</dbReference>
<dbReference type="InterPro" id="IPR005496">
    <property type="entry name" value="Integral_membrane_TerC"/>
</dbReference>
<sequence length="241" mass="25826">MLDLLADPNVWASLLTLTALEIVLGIDNIIFISIMASKLPAHQQHKARQIGLALALLTRLLLLASIAWVAKLTDPLFTVMGWAVSGRDLILIGGGLFLLAKGTLEIHHTVEGHEEEGAAPKLASFQSVVIQIMFLDIVFSLDSVITAVGMSDHLPVMIAAVVIAMAVMLFASGPVGDFVNRHTTVKMLALSFLLLVGVALVADGLGFHIPKGYLYFAIAFSALVESLNLMASARRKRNVGH</sequence>
<protein>
    <submittedName>
        <fullName evidence="2">TerC family protein</fullName>
    </submittedName>
</protein>
<dbReference type="OrthoDB" id="9805314at2"/>
<dbReference type="PANTHER" id="PTHR30060">
    <property type="entry name" value="INNER MEMBRANE PROTEIN"/>
    <property type="match status" value="1"/>
</dbReference>
<evidence type="ECO:0000313" key="3">
    <source>
        <dbReference type="Proteomes" id="UP000277007"/>
    </source>
</evidence>
<feature type="transmembrane region" description="Helical" evidence="1">
    <location>
        <begin position="156"/>
        <end position="175"/>
    </location>
</feature>
<feature type="transmembrane region" description="Helical" evidence="1">
    <location>
        <begin position="12"/>
        <end position="37"/>
    </location>
</feature>
<feature type="transmembrane region" description="Helical" evidence="1">
    <location>
        <begin position="213"/>
        <end position="231"/>
    </location>
</feature>
<dbReference type="Proteomes" id="UP000277007">
    <property type="component" value="Unassembled WGS sequence"/>
</dbReference>
<dbReference type="RefSeq" id="WP_126618626.1">
    <property type="nucleotide sequence ID" value="NZ_JBHUCY010000008.1"/>
</dbReference>
<gene>
    <name evidence="2" type="ORF">EJ903_19625</name>
</gene>
<evidence type="ECO:0000256" key="1">
    <source>
        <dbReference type="SAM" id="Phobius"/>
    </source>
</evidence>
<dbReference type="EMBL" id="RXMA01000023">
    <property type="protein sequence ID" value="RTR16696.1"/>
    <property type="molecule type" value="Genomic_DNA"/>
</dbReference>
<feature type="transmembrane region" description="Helical" evidence="1">
    <location>
        <begin position="76"/>
        <end position="99"/>
    </location>
</feature>
<feature type="transmembrane region" description="Helical" evidence="1">
    <location>
        <begin position="187"/>
        <end position="207"/>
    </location>
</feature>
<keyword evidence="3" id="KW-1185">Reference proteome</keyword>
<dbReference type="PANTHER" id="PTHR30060:SF0">
    <property type="entry name" value="COILED-COIL PROTEIN (DUF2040)-RELATED"/>
    <property type="match status" value="1"/>
</dbReference>
<reference evidence="2 3" key="1">
    <citation type="submission" date="2018-12" db="EMBL/GenBank/DDBJ databases">
        <authorList>
            <person name="Yang Y."/>
        </authorList>
    </citation>
    <scope>NUCLEOTIDE SEQUENCE [LARGE SCALE GENOMIC DNA]</scope>
    <source>
        <strain evidence="2 3">L-25-5w-1</strain>
    </source>
</reference>
<keyword evidence="1" id="KW-0812">Transmembrane</keyword>
<dbReference type="GO" id="GO:0005886">
    <property type="term" value="C:plasma membrane"/>
    <property type="evidence" value="ECO:0007669"/>
    <property type="project" value="TreeGrafter"/>
</dbReference>
<keyword evidence="1" id="KW-0472">Membrane</keyword>
<dbReference type="AlphaFoldDB" id="A0A3S0K8P4"/>
<organism evidence="2 3">
    <name type="scientific">Azospirillum griseum</name>
    <dbReference type="NCBI Taxonomy" id="2496639"/>
    <lineage>
        <taxon>Bacteria</taxon>
        <taxon>Pseudomonadati</taxon>
        <taxon>Pseudomonadota</taxon>
        <taxon>Alphaproteobacteria</taxon>
        <taxon>Rhodospirillales</taxon>
        <taxon>Azospirillaceae</taxon>
        <taxon>Azospirillum</taxon>
    </lineage>
</organism>
<keyword evidence="1" id="KW-1133">Transmembrane helix</keyword>
<feature type="transmembrane region" description="Helical" evidence="1">
    <location>
        <begin position="49"/>
        <end position="70"/>
    </location>
</feature>
<comment type="caution">
    <text evidence="2">The sequence shown here is derived from an EMBL/GenBank/DDBJ whole genome shotgun (WGS) entry which is preliminary data.</text>
</comment>
<feature type="transmembrane region" description="Helical" evidence="1">
    <location>
        <begin position="128"/>
        <end position="150"/>
    </location>
</feature>
<proteinExistence type="predicted"/>
<name>A0A3S0K8P4_9PROT</name>
<evidence type="ECO:0000313" key="2">
    <source>
        <dbReference type="EMBL" id="RTR16696.1"/>
    </source>
</evidence>
<accession>A0A3S0K8P4</accession>